<feature type="compositionally biased region" description="Basic and acidic residues" evidence="2">
    <location>
        <begin position="1"/>
        <end position="12"/>
    </location>
</feature>
<dbReference type="PANTHER" id="PTHR46355">
    <property type="entry name" value="UPF0428 PROTEIN CXORF56"/>
    <property type="match status" value="1"/>
</dbReference>
<accession>A0A813FSQ5</accession>
<gene>
    <name evidence="4" type="ORF">PGLA1383_LOCUS34524</name>
</gene>
<evidence type="ECO:0000256" key="1">
    <source>
        <dbReference type="ARBA" id="ARBA00024205"/>
    </source>
</evidence>
<comment type="similarity">
    <text evidence="1">Belongs to the STEEP1 family.</text>
</comment>
<feature type="region of interest" description="Disordered" evidence="2">
    <location>
        <begin position="1"/>
        <end position="47"/>
    </location>
</feature>
<dbReference type="OMA" id="FNEPTRM"/>
<dbReference type="InterPro" id="IPR057965">
    <property type="entry name" value="STEEP1_dom"/>
</dbReference>
<feature type="non-terminal residue" evidence="4">
    <location>
        <position position="1"/>
    </location>
</feature>
<dbReference type="GO" id="GO:0006888">
    <property type="term" value="P:endoplasmic reticulum to Golgi vesicle-mediated transport"/>
    <property type="evidence" value="ECO:0007669"/>
    <property type="project" value="TreeGrafter"/>
</dbReference>
<dbReference type="Pfam" id="PF25809">
    <property type="entry name" value="STEEP1"/>
    <property type="match status" value="1"/>
</dbReference>
<protein>
    <recommendedName>
        <fullName evidence="3">STEEP1 domain-containing protein</fullName>
    </recommendedName>
</protein>
<reference evidence="4" key="1">
    <citation type="submission" date="2021-02" db="EMBL/GenBank/DDBJ databases">
        <authorList>
            <person name="Dougan E. K."/>
            <person name="Rhodes N."/>
            <person name="Thang M."/>
            <person name="Chan C."/>
        </authorList>
    </citation>
    <scope>NUCLEOTIDE SEQUENCE</scope>
</reference>
<evidence type="ECO:0000313" key="5">
    <source>
        <dbReference type="Proteomes" id="UP000654075"/>
    </source>
</evidence>
<dbReference type="InterPro" id="IPR029704">
    <property type="entry name" value="STEEP-like"/>
</dbReference>
<keyword evidence="5" id="KW-1185">Reference proteome</keyword>
<organism evidence="4 5">
    <name type="scientific">Polarella glacialis</name>
    <name type="common">Dinoflagellate</name>
    <dbReference type="NCBI Taxonomy" id="89957"/>
    <lineage>
        <taxon>Eukaryota</taxon>
        <taxon>Sar</taxon>
        <taxon>Alveolata</taxon>
        <taxon>Dinophyceae</taxon>
        <taxon>Suessiales</taxon>
        <taxon>Suessiaceae</taxon>
        <taxon>Polarella</taxon>
    </lineage>
</organism>
<evidence type="ECO:0000256" key="2">
    <source>
        <dbReference type="SAM" id="MobiDB-lite"/>
    </source>
</evidence>
<dbReference type="GO" id="GO:0005737">
    <property type="term" value="C:cytoplasm"/>
    <property type="evidence" value="ECO:0007669"/>
    <property type="project" value="GOC"/>
</dbReference>
<feature type="compositionally biased region" description="Basic and acidic residues" evidence="2">
    <location>
        <begin position="37"/>
        <end position="47"/>
    </location>
</feature>
<dbReference type="AlphaFoldDB" id="A0A813FSQ5"/>
<dbReference type="Proteomes" id="UP000654075">
    <property type="component" value="Unassembled WGS sequence"/>
</dbReference>
<name>A0A813FSQ5_POLGL</name>
<comment type="caution">
    <text evidence="4">The sequence shown here is derived from an EMBL/GenBank/DDBJ whole genome shotgun (WGS) entry which is preliminary data.</text>
</comment>
<dbReference type="GO" id="GO:0090158">
    <property type="term" value="P:endoplasmic reticulum membrane organization"/>
    <property type="evidence" value="ECO:0007669"/>
    <property type="project" value="TreeGrafter"/>
</dbReference>
<dbReference type="PANTHER" id="PTHR46355:SF1">
    <property type="entry name" value="STING ER EXIT PROTEIN"/>
    <property type="match status" value="1"/>
</dbReference>
<feature type="domain" description="STEEP1" evidence="3">
    <location>
        <begin position="98"/>
        <end position="201"/>
    </location>
</feature>
<evidence type="ECO:0000313" key="4">
    <source>
        <dbReference type="EMBL" id="CAE8616853.1"/>
    </source>
</evidence>
<evidence type="ECO:0000259" key="3">
    <source>
        <dbReference type="Pfam" id="PF25809"/>
    </source>
</evidence>
<proteinExistence type="inferred from homology"/>
<dbReference type="OrthoDB" id="418131at2759"/>
<dbReference type="EMBL" id="CAJNNV010025982">
    <property type="protein sequence ID" value="CAE8616853.1"/>
    <property type="molecule type" value="Genomic_DNA"/>
</dbReference>
<sequence>AMGSIDPERNEGQAELDQYQKGIAGQKQKDNGISLDKSPHLLKGDDPNWRIKTGEGETTLADIKKRAREDLAEAQEEGVSRKFKIVNFTSEDSVVVGEKHLHSHYCSICGEHCVAADTKLLKLPRRATDRAFALDEAVHFHKKYANFGERILLKRPNGVEKQYRFYCRQCRQPLGYRPSPPTETSKFSYFYHDALVPEQGHAVAFSK</sequence>